<evidence type="ECO:0000313" key="3">
    <source>
        <dbReference type="Proteomes" id="UP000039865"/>
    </source>
</evidence>
<feature type="transmembrane region" description="Helical" evidence="1">
    <location>
        <begin position="170"/>
        <end position="191"/>
    </location>
</feature>
<evidence type="ECO:0008006" key="4">
    <source>
        <dbReference type="Google" id="ProtNLM"/>
    </source>
</evidence>
<organism evidence="2 3">
    <name type="scientific">Stylonychia lemnae</name>
    <name type="common">Ciliate</name>
    <dbReference type="NCBI Taxonomy" id="5949"/>
    <lineage>
        <taxon>Eukaryota</taxon>
        <taxon>Sar</taxon>
        <taxon>Alveolata</taxon>
        <taxon>Ciliophora</taxon>
        <taxon>Intramacronucleata</taxon>
        <taxon>Spirotrichea</taxon>
        <taxon>Stichotrichia</taxon>
        <taxon>Sporadotrichida</taxon>
        <taxon>Oxytrichidae</taxon>
        <taxon>Stylonychinae</taxon>
        <taxon>Stylonychia</taxon>
    </lineage>
</organism>
<sequence>MLDVFVGKKFYIQMPYALRSSLLSITVSFILINGPSIALLVLQIQVISIKNKLAQTTDYFMIKAFVTDPGIIPARLWGGILPAKYKSVDVNYTSFYIKCYHQESLIVMLVIIVYYDLIIIAFGLVLALAQETIVNMLYDYWDMTKDQIQEDEQFSIIFYKFLDDIALKDTLQVCVVFLGFLQLMLMTRGQLDKLQKMKQKYHVSFKADNVQMIKPQMNNPYIHSDYLGTNQSKQLKNLTILNVRRSMMSQGNADLNRSQSSDSDNISNQIRNNFKKYAINYDTNEEIDDNESTNIFDESPRKNSIKGPEIKIKQYKRSAEKNVTRASNKYSTAYNYKLMKN</sequence>
<keyword evidence="1" id="KW-1133">Transmembrane helix</keyword>
<keyword evidence="1" id="KW-0472">Membrane</keyword>
<keyword evidence="1" id="KW-0812">Transmembrane</keyword>
<keyword evidence="3" id="KW-1185">Reference proteome</keyword>
<name>A0A078A817_STYLE</name>
<dbReference type="EMBL" id="CCKQ01006691">
    <property type="protein sequence ID" value="CDW78011.1"/>
    <property type="molecule type" value="Genomic_DNA"/>
</dbReference>
<feature type="transmembrane region" description="Helical" evidence="1">
    <location>
        <begin position="105"/>
        <end position="129"/>
    </location>
</feature>
<dbReference type="AlphaFoldDB" id="A0A078A817"/>
<evidence type="ECO:0000313" key="2">
    <source>
        <dbReference type="EMBL" id="CDW78011.1"/>
    </source>
</evidence>
<accession>A0A078A817</accession>
<dbReference type="Proteomes" id="UP000039865">
    <property type="component" value="Unassembled WGS sequence"/>
</dbReference>
<feature type="transmembrane region" description="Helical" evidence="1">
    <location>
        <begin position="20"/>
        <end position="42"/>
    </location>
</feature>
<reference evidence="2 3" key="1">
    <citation type="submission" date="2014-06" db="EMBL/GenBank/DDBJ databases">
        <authorList>
            <person name="Swart Estienne"/>
        </authorList>
    </citation>
    <scope>NUCLEOTIDE SEQUENCE [LARGE SCALE GENOMIC DNA]</scope>
    <source>
        <strain evidence="2 3">130c</strain>
    </source>
</reference>
<gene>
    <name evidence="2" type="primary">Contig19240.g20403</name>
    <name evidence="2" type="ORF">STYLEM_6980</name>
</gene>
<protein>
    <recommendedName>
        <fullName evidence="4">Transmembrane protein</fullName>
    </recommendedName>
</protein>
<proteinExistence type="predicted"/>
<evidence type="ECO:0000256" key="1">
    <source>
        <dbReference type="SAM" id="Phobius"/>
    </source>
</evidence>
<dbReference type="InParanoid" id="A0A078A817"/>